<dbReference type="InterPro" id="IPR001509">
    <property type="entry name" value="Epimerase_deHydtase"/>
</dbReference>
<dbReference type="GO" id="GO:0005737">
    <property type="term" value="C:cytoplasm"/>
    <property type="evidence" value="ECO:0007669"/>
    <property type="project" value="TreeGrafter"/>
</dbReference>
<sequence length="281" mass="30989">MANILIMGCGDLGGAVGQQLAHGGHSVWGLRRRPEHIPKPIQPLAGDFGVADGLPELPPALDTVYFIATPGEFTEPAYRRAYVDGLRNTLTALERASQQPRRVVFVSSTSVYGADDGRWVDEASPTEPTRFSGRALREAEQLLADSPFPGVVVRFGGIYGPGREYHLRKVREGVRGQHEAPVWTNRIHRDDCVGLLTHLFHLDDPDPIYLGVDDEPALRHELLAWLAQAMEIDPPGTPPMPEGGVSGKRCCNKRLHASGYRLQYPDYRTGYRALLDHIATT</sequence>
<evidence type="ECO:0000259" key="1">
    <source>
        <dbReference type="Pfam" id="PF01370"/>
    </source>
</evidence>
<organism evidence="2 3">
    <name type="scientific">Thioalkalivibrio versutus</name>
    <dbReference type="NCBI Taxonomy" id="106634"/>
    <lineage>
        <taxon>Bacteria</taxon>
        <taxon>Pseudomonadati</taxon>
        <taxon>Pseudomonadota</taxon>
        <taxon>Gammaproteobacteria</taxon>
        <taxon>Chromatiales</taxon>
        <taxon>Ectothiorhodospiraceae</taxon>
        <taxon>Thioalkalivibrio</taxon>
    </lineage>
</organism>
<reference evidence="2 3" key="1">
    <citation type="submission" date="2015-04" db="EMBL/GenBank/DDBJ databases">
        <title>Complete Sequence for the Genome of the Thioalkalivibrio versutus D301.</title>
        <authorList>
            <person name="Mu T."/>
            <person name="Zhou J."/>
            <person name="Xu X."/>
        </authorList>
    </citation>
    <scope>NUCLEOTIDE SEQUENCE [LARGE SCALE GENOMIC DNA]</scope>
    <source>
        <strain evidence="2 3">D301</strain>
    </source>
</reference>
<dbReference type="STRING" id="106634.TVD_11495"/>
<dbReference type="InterPro" id="IPR051783">
    <property type="entry name" value="NAD(P)-dependent_oxidoreduct"/>
</dbReference>
<dbReference type="OrthoDB" id="9808276at2"/>
<gene>
    <name evidence="2" type="ORF">TVD_11495</name>
</gene>
<dbReference type="GO" id="GO:0004029">
    <property type="term" value="F:aldehyde dehydrogenase (NAD+) activity"/>
    <property type="evidence" value="ECO:0007669"/>
    <property type="project" value="TreeGrafter"/>
</dbReference>
<dbReference type="CDD" id="cd05266">
    <property type="entry name" value="SDR_a4"/>
    <property type="match status" value="1"/>
</dbReference>
<dbReference type="PANTHER" id="PTHR48079:SF6">
    <property type="entry name" value="NAD(P)-BINDING DOMAIN-CONTAINING PROTEIN-RELATED"/>
    <property type="match status" value="1"/>
</dbReference>
<dbReference type="AlphaFoldDB" id="A0A0G3G3Y5"/>
<evidence type="ECO:0000313" key="3">
    <source>
        <dbReference type="Proteomes" id="UP000064201"/>
    </source>
</evidence>
<dbReference type="Pfam" id="PF01370">
    <property type="entry name" value="Epimerase"/>
    <property type="match status" value="1"/>
</dbReference>
<dbReference type="PATRIC" id="fig|106634.4.peg.2346"/>
<dbReference type="KEGG" id="tvr:TVD_11495"/>
<dbReference type="SUPFAM" id="SSF51735">
    <property type="entry name" value="NAD(P)-binding Rossmann-fold domains"/>
    <property type="match status" value="1"/>
</dbReference>
<proteinExistence type="predicted"/>
<accession>A0A0G3G3Y5</accession>
<dbReference type="RefSeq" id="WP_047251643.1">
    <property type="nucleotide sequence ID" value="NZ_CP011367.1"/>
</dbReference>
<feature type="domain" description="NAD-dependent epimerase/dehydratase" evidence="1">
    <location>
        <begin position="4"/>
        <end position="164"/>
    </location>
</feature>
<dbReference type="Proteomes" id="UP000064201">
    <property type="component" value="Chromosome"/>
</dbReference>
<dbReference type="InterPro" id="IPR036291">
    <property type="entry name" value="NAD(P)-bd_dom_sf"/>
</dbReference>
<dbReference type="PANTHER" id="PTHR48079">
    <property type="entry name" value="PROTEIN YEEZ"/>
    <property type="match status" value="1"/>
</dbReference>
<name>A0A0G3G3Y5_9GAMM</name>
<evidence type="ECO:0000313" key="2">
    <source>
        <dbReference type="EMBL" id="AKJ95938.1"/>
    </source>
</evidence>
<dbReference type="EMBL" id="CP011367">
    <property type="protein sequence ID" value="AKJ95938.1"/>
    <property type="molecule type" value="Genomic_DNA"/>
</dbReference>
<protein>
    <submittedName>
        <fullName evidence="2">Epimerase</fullName>
    </submittedName>
</protein>
<dbReference type="Gene3D" id="3.40.50.720">
    <property type="entry name" value="NAD(P)-binding Rossmann-like Domain"/>
    <property type="match status" value="1"/>
</dbReference>
<keyword evidence="3" id="KW-1185">Reference proteome</keyword>